<keyword evidence="2" id="KW-1185">Reference proteome</keyword>
<gene>
    <name evidence="1" type="ORF">SAMN05421720_10210</name>
</gene>
<name>A0A1G6YH46_9PROT</name>
<protein>
    <submittedName>
        <fullName evidence="1">Uncharacterized protein</fullName>
    </submittedName>
</protein>
<dbReference type="RefSeq" id="WP_245699057.1">
    <property type="nucleotide sequence ID" value="NZ_FNAP01000002.1"/>
</dbReference>
<organism evidence="1 2">
    <name type="scientific">Rhodospira trueperi</name>
    <dbReference type="NCBI Taxonomy" id="69960"/>
    <lineage>
        <taxon>Bacteria</taxon>
        <taxon>Pseudomonadati</taxon>
        <taxon>Pseudomonadota</taxon>
        <taxon>Alphaproteobacteria</taxon>
        <taxon>Rhodospirillales</taxon>
        <taxon>Rhodospirillaceae</taxon>
        <taxon>Rhodospira</taxon>
    </lineage>
</organism>
<sequence>MDHPFPPGVAGAARFPMPGTPIAATSIADAPAVSDVIMRFIDPGTGQVNVPALIAAFEDLARRLPGMVTVPGPDADIDTCVRFRRALGIPDTPDGYRVSVGHPGLAVDPEVNQRLHEAGFTPEQVQLVYDLAVERVMPVIEAMGETHRAETDLAALVEHFGGEERWAEVSRQVSAWGKAHLPEDVYRALASTREGVMALFRMMAEGEPTLAAGGGAGMPAGGAPGEEDLKALMRDPRYWKQRDPAVVRRVAEGFRRLYPGGV</sequence>
<dbReference type="AlphaFoldDB" id="A0A1G6YH46"/>
<dbReference type="STRING" id="69960.SAMN05421720_10210"/>
<accession>A0A1G6YH46</accession>
<evidence type="ECO:0000313" key="1">
    <source>
        <dbReference type="EMBL" id="SDD89680.1"/>
    </source>
</evidence>
<reference evidence="1 2" key="1">
    <citation type="submission" date="2016-10" db="EMBL/GenBank/DDBJ databases">
        <authorList>
            <person name="de Groot N.N."/>
        </authorList>
    </citation>
    <scope>NUCLEOTIDE SEQUENCE [LARGE SCALE GENOMIC DNA]</scope>
    <source>
        <strain evidence="1 2">ATCC 700224</strain>
    </source>
</reference>
<dbReference type="Pfam" id="PF05396">
    <property type="entry name" value="Phage_T7_Capsid"/>
    <property type="match status" value="1"/>
</dbReference>
<dbReference type="EMBL" id="FNAP01000002">
    <property type="protein sequence ID" value="SDD89680.1"/>
    <property type="molecule type" value="Genomic_DNA"/>
</dbReference>
<dbReference type="InterPro" id="IPR008768">
    <property type="entry name" value="Gp9-like"/>
</dbReference>
<proteinExistence type="predicted"/>
<dbReference type="Proteomes" id="UP000199412">
    <property type="component" value="Unassembled WGS sequence"/>
</dbReference>
<evidence type="ECO:0000313" key="2">
    <source>
        <dbReference type="Proteomes" id="UP000199412"/>
    </source>
</evidence>